<comment type="subcellular location">
    <subcellularLocation>
        <location evidence="1">Cell membrane</location>
        <topology evidence="1">Multi-pass membrane protein</topology>
    </subcellularLocation>
</comment>
<evidence type="ECO:0000256" key="4">
    <source>
        <dbReference type="ARBA" id="ARBA00022692"/>
    </source>
</evidence>
<evidence type="ECO:0000259" key="13">
    <source>
        <dbReference type="PROSITE" id="PS50261"/>
    </source>
</evidence>
<feature type="transmembrane region" description="Helical" evidence="11">
    <location>
        <begin position="220"/>
        <end position="238"/>
    </location>
</feature>
<dbReference type="Pfam" id="PF02793">
    <property type="entry name" value="HRM"/>
    <property type="match status" value="1"/>
</dbReference>
<feature type="transmembrane region" description="Helical" evidence="11">
    <location>
        <begin position="406"/>
        <end position="423"/>
    </location>
</feature>
<evidence type="ECO:0000256" key="7">
    <source>
        <dbReference type="ARBA" id="ARBA00023136"/>
    </source>
</evidence>
<evidence type="ECO:0000256" key="2">
    <source>
        <dbReference type="ARBA" id="ARBA00005314"/>
    </source>
</evidence>
<feature type="transmembrane region" description="Helical" evidence="11">
    <location>
        <begin position="185"/>
        <end position="208"/>
    </location>
</feature>
<dbReference type="PANTHER" id="PTHR45620:SF36">
    <property type="match status" value="1"/>
</dbReference>
<dbReference type="PROSITE" id="PS00650">
    <property type="entry name" value="G_PROTEIN_RECEP_F2_2"/>
    <property type="match status" value="1"/>
</dbReference>
<dbReference type="Gene3D" id="1.20.1070.10">
    <property type="entry name" value="Rhodopsin 7-helix transmembrane proteins"/>
    <property type="match status" value="1"/>
</dbReference>
<dbReference type="InterPro" id="IPR036445">
    <property type="entry name" value="GPCR_2_extracell_dom_sf"/>
</dbReference>
<feature type="transmembrane region" description="Helical" evidence="11">
    <location>
        <begin position="443"/>
        <end position="460"/>
    </location>
</feature>
<dbReference type="PRINTS" id="PR00249">
    <property type="entry name" value="GPCRSECRETIN"/>
</dbReference>
<evidence type="ECO:0000313" key="15">
    <source>
        <dbReference type="Proteomes" id="UP001642483"/>
    </source>
</evidence>
<evidence type="ECO:0000313" key="14">
    <source>
        <dbReference type="EMBL" id="CAK8683444.1"/>
    </source>
</evidence>
<evidence type="ECO:0000256" key="8">
    <source>
        <dbReference type="ARBA" id="ARBA00023170"/>
    </source>
</evidence>
<feature type="domain" description="G-protein coupled receptors family 2 profile 2" evidence="13">
    <location>
        <begin position="186"/>
        <end position="461"/>
    </location>
</feature>
<evidence type="ECO:0000256" key="3">
    <source>
        <dbReference type="ARBA" id="ARBA00022475"/>
    </source>
</evidence>
<evidence type="ECO:0000256" key="6">
    <source>
        <dbReference type="ARBA" id="ARBA00023040"/>
    </source>
</evidence>
<comment type="similarity">
    <text evidence="2">Belongs to the G-protein coupled receptor 2 family.</text>
</comment>
<dbReference type="Proteomes" id="UP001642483">
    <property type="component" value="Unassembled WGS sequence"/>
</dbReference>
<dbReference type="InterPro" id="IPR050332">
    <property type="entry name" value="GPCR_2"/>
</dbReference>
<protein>
    <submittedName>
        <fullName evidence="14">Uncharacterized protein</fullName>
    </submittedName>
</protein>
<evidence type="ECO:0000256" key="10">
    <source>
        <dbReference type="ARBA" id="ARBA00023224"/>
    </source>
</evidence>
<keyword evidence="9" id="KW-0325">Glycoprotein</keyword>
<name>A0ABP0FYE1_CLALP</name>
<keyword evidence="7 11" id="KW-0472">Membrane</keyword>
<dbReference type="Pfam" id="PF00002">
    <property type="entry name" value="7tm_2"/>
    <property type="match status" value="1"/>
</dbReference>
<dbReference type="SMART" id="SM00008">
    <property type="entry name" value="HormR"/>
    <property type="match status" value="1"/>
</dbReference>
<keyword evidence="15" id="KW-1185">Reference proteome</keyword>
<dbReference type="InterPro" id="IPR000832">
    <property type="entry name" value="GPCR_2_secretin-like"/>
</dbReference>
<dbReference type="InterPro" id="IPR017981">
    <property type="entry name" value="GPCR_2-like_7TM"/>
</dbReference>
<organism evidence="14 15">
    <name type="scientific">Clavelina lepadiformis</name>
    <name type="common">Light-bulb sea squirt</name>
    <name type="synonym">Ascidia lepadiformis</name>
    <dbReference type="NCBI Taxonomy" id="159417"/>
    <lineage>
        <taxon>Eukaryota</taxon>
        <taxon>Metazoa</taxon>
        <taxon>Chordata</taxon>
        <taxon>Tunicata</taxon>
        <taxon>Ascidiacea</taxon>
        <taxon>Aplousobranchia</taxon>
        <taxon>Clavelinidae</taxon>
        <taxon>Clavelina</taxon>
    </lineage>
</organism>
<evidence type="ECO:0000256" key="1">
    <source>
        <dbReference type="ARBA" id="ARBA00004651"/>
    </source>
</evidence>
<feature type="domain" description="G-protein coupled receptors family 2 profile 1" evidence="12">
    <location>
        <begin position="76"/>
        <end position="162"/>
    </location>
</feature>
<feature type="transmembrane region" description="Helical" evidence="11">
    <location>
        <begin position="322"/>
        <end position="344"/>
    </location>
</feature>
<reference evidence="14 15" key="1">
    <citation type="submission" date="2024-02" db="EMBL/GenBank/DDBJ databases">
        <authorList>
            <person name="Daric V."/>
            <person name="Darras S."/>
        </authorList>
    </citation>
    <scope>NUCLEOTIDE SEQUENCE [LARGE SCALE GENOMIC DNA]</scope>
</reference>
<dbReference type="PROSITE" id="PS00649">
    <property type="entry name" value="G_PROTEIN_RECEP_F2_1"/>
    <property type="match status" value="1"/>
</dbReference>
<keyword evidence="10" id="KW-0807">Transducer</keyword>
<dbReference type="Gene3D" id="4.10.1240.10">
    <property type="entry name" value="GPCR, family 2, extracellular hormone receptor domain"/>
    <property type="match status" value="1"/>
</dbReference>
<dbReference type="SUPFAM" id="SSF81321">
    <property type="entry name" value="Family A G protein-coupled receptor-like"/>
    <property type="match status" value="1"/>
</dbReference>
<evidence type="ECO:0000256" key="11">
    <source>
        <dbReference type="SAM" id="Phobius"/>
    </source>
</evidence>
<dbReference type="PANTHER" id="PTHR45620">
    <property type="entry name" value="PDF RECEPTOR-LIKE PROTEIN-RELATED"/>
    <property type="match status" value="1"/>
</dbReference>
<feature type="transmembrane region" description="Helical" evidence="11">
    <location>
        <begin position="364"/>
        <end position="385"/>
    </location>
</feature>
<keyword evidence="3" id="KW-1003">Cell membrane</keyword>
<dbReference type="PROSITE" id="PS50261">
    <property type="entry name" value="G_PROTEIN_RECEP_F2_4"/>
    <property type="match status" value="1"/>
</dbReference>
<keyword evidence="4 11" id="KW-0812">Transmembrane</keyword>
<keyword evidence="5 11" id="KW-1133">Transmembrane helix</keyword>
<evidence type="ECO:0000259" key="12">
    <source>
        <dbReference type="PROSITE" id="PS50227"/>
    </source>
</evidence>
<evidence type="ECO:0000256" key="9">
    <source>
        <dbReference type="ARBA" id="ARBA00023180"/>
    </source>
</evidence>
<dbReference type="EMBL" id="CAWYQH010000097">
    <property type="protein sequence ID" value="CAK8683444.1"/>
    <property type="molecule type" value="Genomic_DNA"/>
</dbReference>
<dbReference type="InterPro" id="IPR017983">
    <property type="entry name" value="GPCR_2_secretin-like_CS"/>
</dbReference>
<keyword evidence="8" id="KW-0675">Receptor</keyword>
<evidence type="ECO:0000256" key="5">
    <source>
        <dbReference type="ARBA" id="ARBA00022989"/>
    </source>
</evidence>
<dbReference type="SUPFAM" id="SSF111418">
    <property type="entry name" value="Hormone receptor domain"/>
    <property type="match status" value="1"/>
</dbReference>
<comment type="caution">
    <text evidence="14">The sequence shown here is derived from an EMBL/GenBank/DDBJ whole genome shotgun (WGS) entry which is preliminary data.</text>
</comment>
<proteinExistence type="inferred from homology"/>
<dbReference type="PROSITE" id="PS50227">
    <property type="entry name" value="G_PROTEIN_RECEP_F2_3"/>
    <property type="match status" value="1"/>
</dbReference>
<dbReference type="InterPro" id="IPR001879">
    <property type="entry name" value="GPCR_2_extracellular_dom"/>
</dbReference>
<gene>
    <name evidence="14" type="ORF">CVLEPA_LOCUS14517</name>
</gene>
<keyword evidence="6" id="KW-0297">G-protein coupled receptor</keyword>
<sequence length="563" mass="64412">MASNTDPWKEQTVTDRGKRLSVVTICATRPSVCGIGNFRYSSRYVVLLLLFVMQLQQVEPKVFQEMTCKILQYEKSCVKMLNNTTPNPENGVYCPGEFDGTVCWKHTKPGTFVSEICPEYLNLNDDSLLAYRYCKDNGTWHQKNESGVLSVWSSIDECNPYVKNTSLTLDYSNDEAEREENMLKILSTTFTIGYAISLCCLFVALFLLTFFKKLHCTRNYIHMNLMISFIIRYITMIVKDKVLDSQYSFNRDLLDTTNLHESLQAYCDEFGGVSAKMISCRVSLTLMHYAIIANYFWLLAEGVYLQLLLVFSMSEYKYFPMFMAFGWGGPWIPVGVWVTLRIALANDGCWERYDEYRAYWALDIPVIISIVVNFVIFVNIVRILVSKLRAKNMTRTDYKYRLAKSTLALIPLLGIHYIVFLVVTNETVGSDSITLHVKVAFEMIFTSFQGCLIAILYCFLNGEVQTEIVKLWNMWRWKNGIPAANSRKCSSFYSNGTQLTSITSTHTTENTSNFESFRRESEFSSRRSTAYDQSISGNFNPLQPLIENGGNSLSVPQIAVNSV</sequence>
<accession>A0ABP0FYE1</accession>
<feature type="transmembrane region" description="Helical" evidence="11">
    <location>
        <begin position="286"/>
        <end position="310"/>
    </location>
</feature>